<name>A0A2P8DFD6_9ACTN</name>
<protein>
    <submittedName>
        <fullName evidence="2">Alpha-beta hydrolase superfamily lysophospholipase</fullName>
    </submittedName>
</protein>
<dbReference type="EMBL" id="PYGA01000013">
    <property type="protein sequence ID" value="PSK95925.1"/>
    <property type="molecule type" value="Genomic_DNA"/>
</dbReference>
<proteinExistence type="predicted"/>
<dbReference type="InterPro" id="IPR000073">
    <property type="entry name" value="AB_hydrolase_1"/>
</dbReference>
<evidence type="ECO:0000313" key="3">
    <source>
        <dbReference type="Proteomes" id="UP000240542"/>
    </source>
</evidence>
<evidence type="ECO:0000259" key="1">
    <source>
        <dbReference type="Pfam" id="PF12697"/>
    </source>
</evidence>
<feature type="domain" description="AB hydrolase-1" evidence="1">
    <location>
        <begin position="75"/>
        <end position="273"/>
    </location>
</feature>
<dbReference type="RefSeq" id="WP_106584382.1">
    <property type="nucleotide sequence ID" value="NZ_PYGA01000013.1"/>
</dbReference>
<reference evidence="2 3" key="1">
    <citation type="submission" date="2018-03" db="EMBL/GenBank/DDBJ databases">
        <title>Genomic Encyclopedia of Archaeal and Bacterial Type Strains, Phase II (KMG-II): from individual species to whole genera.</title>
        <authorList>
            <person name="Goeker M."/>
        </authorList>
    </citation>
    <scope>NUCLEOTIDE SEQUENCE [LARGE SCALE GENOMIC DNA]</scope>
    <source>
        <strain evidence="2 3">DSM 45312</strain>
    </source>
</reference>
<dbReference type="OrthoDB" id="9785847at2"/>
<accession>A0A2P8DFD6</accession>
<sequence length="300" mass="31987">MTAAGTAIRTAVNTLSLVAPRAAGRVAFELWRRPLTRGEVRPAERAVHDDARRGLVTVNGRDVVTYEWGDGRRPVLLVHGWRSRASRFAGLVTRLRALGYSPVAYDAFGHGESPGATAGTILDHQEVIRSLAERHGSFEGVVANSLGAVFALYALRQGVAAKWAVTISGVCEFDYLVTAFCAELGLRPAVVRALKRTVERRLFEDDPTIWTRFSAADPTGWDDGPVLVVHNAVDPVVPPAHAELLAAAYGARARRIETTGLGHRGMLADPQVIDDVAGFLTGTAAAAAPSPARTAADVPS</sequence>
<dbReference type="Gene3D" id="3.40.50.1820">
    <property type="entry name" value="alpha/beta hydrolase"/>
    <property type="match status" value="1"/>
</dbReference>
<dbReference type="InterPro" id="IPR029058">
    <property type="entry name" value="AB_hydrolase_fold"/>
</dbReference>
<comment type="caution">
    <text evidence="2">The sequence shown here is derived from an EMBL/GenBank/DDBJ whole genome shotgun (WGS) entry which is preliminary data.</text>
</comment>
<organism evidence="2 3">
    <name type="scientific">Murinocardiopsis flavida</name>
    <dbReference type="NCBI Taxonomy" id="645275"/>
    <lineage>
        <taxon>Bacteria</taxon>
        <taxon>Bacillati</taxon>
        <taxon>Actinomycetota</taxon>
        <taxon>Actinomycetes</taxon>
        <taxon>Streptosporangiales</taxon>
        <taxon>Nocardiopsidaceae</taxon>
        <taxon>Murinocardiopsis</taxon>
    </lineage>
</organism>
<dbReference type="SUPFAM" id="SSF53474">
    <property type="entry name" value="alpha/beta-Hydrolases"/>
    <property type="match status" value="1"/>
</dbReference>
<gene>
    <name evidence="2" type="ORF">CLV63_11388</name>
</gene>
<dbReference type="GO" id="GO:0016787">
    <property type="term" value="F:hydrolase activity"/>
    <property type="evidence" value="ECO:0007669"/>
    <property type="project" value="UniProtKB-KW"/>
</dbReference>
<evidence type="ECO:0000313" key="2">
    <source>
        <dbReference type="EMBL" id="PSK95925.1"/>
    </source>
</evidence>
<dbReference type="AlphaFoldDB" id="A0A2P8DFD6"/>
<keyword evidence="2" id="KW-0378">Hydrolase</keyword>
<dbReference type="Proteomes" id="UP000240542">
    <property type="component" value="Unassembled WGS sequence"/>
</dbReference>
<dbReference type="Pfam" id="PF12697">
    <property type="entry name" value="Abhydrolase_6"/>
    <property type="match status" value="1"/>
</dbReference>
<keyword evidence="3" id="KW-1185">Reference proteome</keyword>